<evidence type="ECO:0000313" key="2">
    <source>
        <dbReference type="EMBL" id="BCG46948.1"/>
    </source>
</evidence>
<keyword evidence="3" id="KW-1185">Reference proteome</keyword>
<evidence type="ECO:0000313" key="3">
    <source>
        <dbReference type="Proteomes" id="UP000515472"/>
    </source>
</evidence>
<name>A0A6S6M041_9BACT</name>
<gene>
    <name evidence="2" type="ORF">GEOBRER4_n1767</name>
</gene>
<feature type="signal peptide" evidence="1">
    <location>
        <begin position="1"/>
        <end position="19"/>
    </location>
</feature>
<reference evidence="2 3" key="1">
    <citation type="submission" date="2020-06" db="EMBL/GenBank/DDBJ databases">
        <title>Interaction of electrochemicaly active bacteria, Geobacter bremensis R4 on different carbon anode.</title>
        <authorList>
            <person name="Meng L."/>
            <person name="Yoshida N."/>
        </authorList>
    </citation>
    <scope>NUCLEOTIDE SEQUENCE [LARGE SCALE GENOMIC DNA]</scope>
    <source>
        <strain evidence="2 3">R4</strain>
    </source>
</reference>
<evidence type="ECO:0000256" key="1">
    <source>
        <dbReference type="SAM" id="SignalP"/>
    </source>
</evidence>
<proteinExistence type="predicted"/>
<feature type="chain" id="PRO_5027628515" evidence="1">
    <location>
        <begin position="20"/>
        <end position="113"/>
    </location>
</feature>
<sequence length="113" mass="11914">MKRFTLTLALLLVAAAARAETNSTGSTAPTDLVALNLCQAPAEALQAPPGRTALAARQQGFTAMETAPLSAEELNVVHGRYLLGGAPLQPFAHQSDVKLWDEGRAVARPQQSH</sequence>
<dbReference type="AlphaFoldDB" id="A0A6S6M041"/>
<dbReference type="KEGG" id="gbn:GEOBRER4_16980"/>
<dbReference type="RefSeq" id="WP_185245044.1">
    <property type="nucleotide sequence ID" value="NZ_AP023213.1"/>
</dbReference>
<organism evidence="2 3">
    <name type="scientific">Citrifermentans bremense</name>
    <dbReference type="NCBI Taxonomy" id="60035"/>
    <lineage>
        <taxon>Bacteria</taxon>
        <taxon>Pseudomonadati</taxon>
        <taxon>Thermodesulfobacteriota</taxon>
        <taxon>Desulfuromonadia</taxon>
        <taxon>Geobacterales</taxon>
        <taxon>Geobacteraceae</taxon>
        <taxon>Citrifermentans</taxon>
    </lineage>
</organism>
<accession>A0A6S6M041</accession>
<dbReference type="Proteomes" id="UP000515472">
    <property type="component" value="Chromosome"/>
</dbReference>
<protein>
    <submittedName>
        <fullName evidence="2">Uncharacterized protein</fullName>
    </submittedName>
</protein>
<dbReference type="EMBL" id="AP023213">
    <property type="protein sequence ID" value="BCG46948.1"/>
    <property type="molecule type" value="Genomic_DNA"/>
</dbReference>
<keyword evidence="1" id="KW-0732">Signal</keyword>